<sequence length="231" mass="25560">MDLLTIHGITIPLSQDEVSPIIWQSLTCGSYEAKEAKWVCKAVRPHDRVLELGTGLGVITSLIAKVPDVQVWSFEANPSTATLARRVIDANDLGNVVLIPGLLAAGEPRTSSFYVREDLWMSSMDKNQGPYQREISLTSANIDEFISDHSINVLVMDIEGAEKDLLGRSELLGIERVFLELHDHLYGLSGIREIMQALAEKGFAYDPRGSYGACVLFAKEHGLRAYEPEVF</sequence>
<evidence type="ECO:0000313" key="2">
    <source>
        <dbReference type="EMBL" id="PSH56697.1"/>
    </source>
</evidence>
<gene>
    <name evidence="2" type="ORF">CU100_15195</name>
</gene>
<keyword evidence="2" id="KW-0808">Transferase</keyword>
<keyword evidence="3" id="KW-1185">Reference proteome</keyword>
<dbReference type="SUPFAM" id="SSF53335">
    <property type="entry name" value="S-adenosyl-L-methionine-dependent methyltransferases"/>
    <property type="match status" value="1"/>
</dbReference>
<organism evidence="2 3">
    <name type="scientific">Phyllobacterium endophyticum</name>
    <dbReference type="NCBI Taxonomy" id="1149773"/>
    <lineage>
        <taxon>Bacteria</taxon>
        <taxon>Pseudomonadati</taxon>
        <taxon>Pseudomonadota</taxon>
        <taxon>Alphaproteobacteria</taxon>
        <taxon>Hyphomicrobiales</taxon>
        <taxon>Phyllobacteriaceae</taxon>
        <taxon>Phyllobacterium</taxon>
    </lineage>
</organism>
<evidence type="ECO:0000313" key="3">
    <source>
        <dbReference type="Proteomes" id="UP000241158"/>
    </source>
</evidence>
<dbReference type="InterPro" id="IPR006342">
    <property type="entry name" value="FkbM_mtfrase"/>
</dbReference>
<dbReference type="Proteomes" id="UP000241158">
    <property type="component" value="Unassembled WGS sequence"/>
</dbReference>
<accession>A0A2P7ARB3</accession>
<dbReference type="AlphaFoldDB" id="A0A2P7ARB3"/>
<dbReference type="NCBIfam" id="TIGR01444">
    <property type="entry name" value="fkbM_fam"/>
    <property type="match status" value="1"/>
</dbReference>
<dbReference type="GO" id="GO:0032259">
    <property type="term" value="P:methylation"/>
    <property type="evidence" value="ECO:0007669"/>
    <property type="project" value="UniProtKB-KW"/>
</dbReference>
<feature type="domain" description="Methyltransferase FkbM" evidence="1">
    <location>
        <begin position="71"/>
        <end position="204"/>
    </location>
</feature>
<evidence type="ECO:0000259" key="1">
    <source>
        <dbReference type="Pfam" id="PF05050"/>
    </source>
</evidence>
<name>A0A2P7ARB3_9HYPH</name>
<protein>
    <submittedName>
        <fullName evidence="2">FkbM family methyltransferase</fullName>
    </submittedName>
</protein>
<comment type="caution">
    <text evidence="2">The sequence shown here is derived from an EMBL/GenBank/DDBJ whole genome shotgun (WGS) entry which is preliminary data.</text>
</comment>
<dbReference type="CDD" id="cd02440">
    <property type="entry name" value="AdoMet_MTases"/>
    <property type="match status" value="1"/>
</dbReference>
<dbReference type="OrthoDB" id="456767at2"/>
<reference evidence="3" key="1">
    <citation type="submission" date="2017-11" db="EMBL/GenBank/DDBJ databases">
        <authorList>
            <person name="Kuznetsova I."/>
            <person name="Sazanova A."/>
            <person name="Chirak E."/>
            <person name="Safronova V."/>
            <person name="Willems A."/>
        </authorList>
    </citation>
    <scope>NUCLEOTIDE SEQUENCE [LARGE SCALE GENOMIC DNA]</scope>
    <source>
        <strain evidence="3">PEPV15</strain>
    </source>
</reference>
<keyword evidence="2" id="KW-0489">Methyltransferase</keyword>
<proteinExistence type="predicted"/>
<dbReference type="Gene3D" id="3.40.50.150">
    <property type="entry name" value="Vaccinia Virus protein VP39"/>
    <property type="match status" value="1"/>
</dbReference>
<dbReference type="InterPro" id="IPR029063">
    <property type="entry name" value="SAM-dependent_MTases_sf"/>
</dbReference>
<dbReference type="EMBL" id="PGGN01000003">
    <property type="protein sequence ID" value="PSH56697.1"/>
    <property type="molecule type" value="Genomic_DNA"/>
</dbReference>
<dbReference type="GO" id="GO:0008168">
    <property type="term" value="F:methyltransferase activity"/>
    <property type="evidence" value="ECO:0007669"/>
    <property type="project" value="UniProtKB-KW"/>
</dbReference>
<dbReference type="RefSeq" id="WP_106717444.1">
    <property type="nucleotide sequence ID" value="NZ_JACHXT010000003.1"/>
</dbReference>
<dbReference type="Pfam" id="PF05050">
    <property type="entry name" value="Methyltransf_21"/>
    <property type="match status" value="1"/>
</dbReference>